<dbReference type="HOGENOM" id="CLU_550143_0_0_1"/>
<feature type="compositionally biased region" description="Low complexity" evidence="4">
    <location>
        <begin position="260"/>
        <end position="273"/>
    </location>
</feature>
<protein>
    <recommendedName>
        <fullName evidence="5">MI domain-containing protein</fullName>
    </recommendedName>
</protein>
<keyword evidence="7" id="KW-1185">Reference proteome</keyword>
<feature type="coiled-coil region" evidence="3">
    <location>
        <begin position="48"/>
        <end position="75"/>
    </location>
</feature>
<dbReference type="InterPro" id="IPR039431">
    <property type="entry name" value="Vta1/CALS_N"/>
</dbReference>
<feature type="domain" description="MI" evidence="5">
    <location>
        <begin position="383"/>
        <end position="496"/>
    </location>
</feature>
<name>E9GLK2_DAPPU</name>
<evidence type="ECO:0000256" key="2">
    <source>
        <dbReference type="ARBA" id="ARBA00023136"/>
    </source>
</evidence>
<dbReference type="AlphaFoldDB" id="E9GLK2"/>
<organism evidence="6 7">
    <name type="scientific">Daphnia pulex</name>
    <name type="common">Water flea</name>
    <dbReference type="NCBI Taxonomy" id="6669"/>
    <lineage>
        <taxon>Eukaryota</taxon>
        <taxon>Metazoa</taxon>
        <taxon>Ecdysozoa</taxon>
        <taxon>Arthropoda</taxon>
        <taxon>Crustacea</taxon>
        <taxon>Branchiopoda</taxon>
        <taxon>Diplostraca</taxon>
        <taxon>Cladocera</taxon>
        <taxon>Anomopoda</taxon>
        <taxon>Daphniidae</taxon>
        <taxon>Daphnia</taxon>
    </lineage>
</organism>
<reference evidence="6 7" key="1">
    <citation type="journal article" date="2011" name="Science">
        <title>The ecoresponsive genome of Daphnia pulex.</title>
        <authorList>
            <person name="Colbourne J.K."/>
            <person name="Pfrender M.E."/>
            <person name="Gilbert D."/>
            <person name="Thomas W.K."/>
            <person name="Tucker A."/>
            <person name="Oakley T.H."/>
            <person name="Tokishita S."/>
            <person name="Aerts A."/>
            <person name="Arnold G.J."/>
            <person name="Basu M.K."/>
            <person name="Bauer D.J."/>
            <person name="Caceres C.E."/>
            <person name="Carmel L."/>
            <person name="Casola C."/>
            <person name="Choi J.H."/>
            <person name="Detter J.C."/>
            <person name="Dong Q."/>
            <person name="Dusheyko S."/>
            <person name="Eads B.D."/>
            <person name="Frohlich T."/>
            <person name="Geiler-Samerotte K.A."/>
            <person name="Gerlach D."/>
            <person name="Hatcher P."/>
            <person name="Jogdeo S."/>
            <person name="Krijgsveld J."/>
            <person name="Kriventseva E.V."/>
            <person name="Kultz D."/>
            <person name="Laforsch C."/>
            <person name="Lindquist E."/>
            <person name="Lopez J."/>
            <person name="Manak J.R."/>
            <person name="Muller J."/>
            <person name="Pangilinan J."/>
            <person name="Patwardhan R.P."/>
            <person name="Pitluck S."/>
            <person name="Pritham E.J."/>
            <person name="Rechtsteiner A."/>
            <person name="Rho M."/>
            <person name="Rogozin I.B."/>
            <person name="Sakarya O."/>
            <person name="Salamov A."/>
            <person name="Schaack S."/>
            <person name="Shapiro H."/>
            <person name="Shiga Y."/>
            <person name="Skalitzky C."/>
            <person name="Smith Z."/>
            <person name="Souvorov A."/>
            <person name="Sung W."/>
            <person name="Tang Z."/>
            <person name="Tsuchiya D."/>
            <person name="Tu H."/>
            <person name="Vos H."/>
            <person name="Wang M."/>
            <person name="Wolf Y.I."/>
            <person name="Yamagata H."/>
            <person name="Yamada T."/>
            <person name="Ye Y."/>
            <person name="Shaw J.R."/>
            <person name="Andrews J."/>
            <person name="Crease T.J."/>
            <person name="Tang H."/>
            <person name="Lucas S.M."/>
            <person name="Robertson H.M."/>
            <person name="Bork P."/>
            <person name="Koonin E.V."/>
            <person name="Zdobnov E.M."/>
            <person name="Grigoriev I.V."/>
            <person name="Lynch M."/>
            <person name="Boore J.L."/>
        </authorList>
    </citation>
    <scope>NUCLEOTIDE SEQUENCE [LARGE SCALE GENOMIC DNA]</scope>
</reference>
<evidence type="ECO:0000256" key="1">
    <source>
        <dbReference type="ARBA" id="ARBA00004308"/>
    </source>
</evidence>
<keyword evidence="3" id="KW-0175">Coiled coil</keyword>
<proteinExistence type="predicted"/>
<dbReference type="InterPro" id="IPR023175">
    <property type="entry name" value="Vta1/CALS_N_sf"/>
</dbReference>
<keyword evidence="2" id="KW-0472">Membrane</keyword>
<dbReference type="PROSITE" id="PS51366">
    <property type="entry name" value="MI"/>
    <property type="match status" value="1"/>
</dbReference>
<sequence>MAISLPVDLPGNLKRIQPYLEIADDYESNDPCISYWCRLYALKQGFILERVEEDLSFLLVLIDLLEKNKQDLQSKIETTDIPVARAHLEDATQKLLSWAEHVPPLRSLTNVVAEVFQSAGMLQDVCSVFGNPSEGQFERKKYTNLHEENWHSELLSASTTKKSNIYHQYSKKLSENLVDGISEELQNDEKKPEGLPSLEIVRNKMGRNQIIVDRLLGVHQQQYQLRSNFNPKKICLIYKIVRKDREEQKMELNNPLSQEPSSPLGGRSRGGSSDYRWNSDKNSSSRGGSKERWIPKASRDADQIGGKGVTSWRRVASSDTTQSLIGGVGGCKQKQNSGFFGLRSQPPSCENSVTRPVFRETARPPSLSREDVLVGKSTVTDDEIERKSRSILGEYFTIEKIEDAVLAMKEWLHPSTIARFINQCLLHVLERSKQERRATGALLKEMVKRKLINSSDLMEGTKAAPWMHREQQLDADIFHHHRLQQHTTLDSNTTAT</sequence>
<gene>
    <name evidence="6" type="ORF">DAPPUDRAFT_225020</name>
</gene>
<dbReference type="GO" id="GO:0032511">
    <property type="term" value="P:late endosome to vacuole transport via multivesicular body sorting pathway"/>
    <property type="evidence" value="ECO:0000318"/>
    <property type="project" value="GO_Central"/>
</dbReference>
<dbReference type="OrthoDB" id="391137at2759"/>
<dbReference type="SUPFAM" id="SSF48371">
    <property type="entry name" value="ARM repeat"/>
    <property type="match status" value="1"/>
</dbReference>
<accession>E9GLK2</accession>
<dbReference type="Gene3D" id="1.25.40.270">
    <property type="entry name" value="Vacuolar protein sorting-associated protein vta1"/>
    <property type="match status" value="1"/>
</dbReference>
<dbReference type="STRING" id="6669.E9GLK2"/>
<feature type="compositionally biased region" description="Basic and acidic residues" evidence="4">
    <location>
        <begin position="288"/>
        <end position="302"/>
    </location>
</feature>
<dbReference type="GO" id="GO:0005771">
    <property type="term" value="C:multivesicular body"/>
    <property type="evidence" value="ECO:0000318"/>
    <property type="project" value="GO_Central"/>
</dbReference>
<dbReference type="InParanoid" id="E9GLK2"/>
<comment type="subcellular location">
    <subcellularLocation>
        <location evidence="1">Endomembrane system</location>
    </subcellularLocation>
</comment>
<dbReference type="Gene3D" id="1.25.40.180">
    <property type="match status" value="1"/>
</dbReference>
<feature type="region of interest" description="Disordered" evidence="4">
    <location>
        <begin position="250"/>
        <end position="316"/>
    </location>
</feature>
<dbReference type="PANTHER" id="PTHR46009:SF1">
    <property type="entry name" value="VACUOLAR PROTEIN SORTING-ASSOCIATED PROTEIN VTA1 HOMOLOG"/>
    <property type="match status" value="1"/>
</dbReference>
<evidence type="ECO:0000313" key="6">
    <source>
        <dbReference type="EMBL" id="EFX79526.1"/>
    </source>
</evidence>
<evidence type="ECO:0000256" key="3">
    <source>
        <dbReference type="SAM" id="Coils"/>
    </source>
</evidence>
<dbReference type="KEGG" id="dpx:DAPPUDRAFT_225020"/>
<dbReference type="PANTHER" id="PTHR46009">
    <property type="entry name" value="VACUOLAR PROTEIN SORTING-ASSOCIATED PROTEIN VTA1 HOMOLOG"/>
    <property type="match status" value="1"/>
</dbReference>
<dbReference type="EMBL" id="GL732551">
    <property type="protein sequence ID" value="EFX79526.1"/>
    <property type="molecule type" value="Genomic_DNA"/>
</dbReference>
<dbReference type="InterPro" id="IPR016024">
    <property type="entry name" value="ARM-type_fold"/>
</dbReference>
<dbReference type="InterPro" id="IPR044538">
    <property type="entry name" value="Vta1-like"/>
</dbReference>
<dbReference type="eggNOG" id="KOG0917">
    <property type="taxonomic scope" value="Eukaryota"/>
</dbReference>
<dbReference type="Proteomes" id="UP000000305">
    <property type="component" value="Unassembled WGS sequence"/>
</dbReference>
<evidence type="ECO:0000259" key="5">
    <source>
        <dbReference type="PROSITE" id="PS51366"/>
    </source>
</evidence>
<dbReference type="Pfam" id="PF04652">
    <property type="entry name" value="Vta1"/>
    <property type="match status" value="1"/>
</dbReference>
<evidence type="ECO:0000256" key="4">
    <source>
        <dbReference type="SAM" id="MobiDB-lite"/>
    </source>
</evidence>
<evidence type="ECO:0000313" key="7">
    <source>
        <dbReference type="Proteomes" id="UP000000305"/>
    </source>
</evidence>
<dbReference type="InterPro" id="IPR003891">
    <property type="entry name" value="Initiation_fac_eIF4g_MI"/>
</dbReference>
<dbReference type="Pfam" id="PF02847">
    <property type="entry name" value="MA3"/>
    <property type="match status" value="1"/>
</dbReference>